<evidence type="ECO:0000256" key="5">
    <source>
        <dbReference type="ARBA" id="ARBA00022827"/>
    </source>
</evidence>
<dbReference type="SUPFAM" id="SSF54292">
    <property type="entry name" value="2Fe-2S ferredoxin-like"/>
    <property type="match status" value="1"/>
</dbReference>
<dbReference type="CDD" id="cd06214">
    <property type="entry name" value="PA_degradation_oxidoreductase_like"/>
    <property type="match status" value="1"/>
</dbReference>
<dbReference type="PROSITE" id="PS51085">
    <property type="entry name" value="2FE2S_FER_2"/>
    <property type="match status" value="1"/>
</dbReference>
<dbReference type="CDD" id="cd00207">
    <property type="entry name" value="fer2"/>
    <property type="match status" value="1"/>
</dbReference>
<dbReference type="GO" id="GO:0004497">
    <property type="term" value="F:monooxygenase activity"/>
    <property type="evidence" value="ECO:0007669"/>
    <property type="project" value="UniProtKB-KW"/>
</dbReference>
<dbReference type="Gene3D" id="2.40.30.10">
    <property type="entry name" value="Translation factors"/>
    <property type="match status" value="1"/>
</dbReference>
<reference evidence="11 14" key="2">
    <citation type="submission" date="2023-08" db="EMBL/GenBank/DDBJ databases">
        <title>Bioegradation of LLDPE and BLDPE plastic by marine bacteria from coast plastic debris.</title>
        <authorList>
            <person name="Rong Z."/>
        </authorList>
    </citation>
    <scope>NUCLEOTIDE SEQUENCE [LARGE SCALE GENOMIC DNA]</scope>
    <source>
        <strain evidence="11 14">Z-2</strain>
    </source>
</reference>
<evidence type="ECO:0000256" key="6">
    <source>
        <dbReference type="ARBA" id="ARBA00023002"/>
    </source>
</evidence>
<dbReference type="Pfam" id="PF00111">
    <property type="entry name" value="Fer2"/>
    <property type="match status" value="1"/>
</dbReference>
<dbReference type="AlphaFoldDB" id="A0A1H2LGL6"/>
<proteinExistence type="predicted"/>
<evidence type="ECO:0000256" key="8">
    <source>
        <dbReference type="ARBA" id="ARBA00023014"/>
    </source>
</evidence>
<dbReference type="InterPro" id="IPR039261">
    <property type="entry name" value="FNR_nucleotide-bd"/>
</dbReference>
<keyword evidence="3" id="KW-0001">2Fe-2S</keyword>
<dbReference type="InterPro" id="IPR001709">
    <property type="entry name" value="Flavoprot_Pyr_Nucl_cyt_Rdtase"/>
</dbReference>
<name>A0A1H2LGL6_9ACTN</name>
<dbReference type="InterPro" id="IPR012675">
    <property type="entry name" value="Beta-grasp_dom_sf"/>
</dbReference>
<keyword evidence="4" id="KW-0479">Metal-binding</keyword>
<dbReference type="InterPro" id="IPR001041">
    <property type="entry name" value="2Fe-2S_ferredoxin-type"/>
</dbReference>
<sequence>MTQSAISPVARTLGIDVTVTAVIDETPEARTIVLDFPAGTDYRPGQFITVRIPSDRTGPVARSYSLSTAPNVDASPAITVKRTRGGYGSNWLCDNAEPGLVLHILPPSGVFTPRSWEGPLYLFAAGSGVTPVMSILRSALAEHDTDVVLFYANRDHESTIFASAIDELTARHPARLTVNHWLETERGLPTADAVSGVLTDAVGTGEAFICGPAPFMDLVEHTLRAHGIHHDRVHVERYVSLTGDPFTLDAPVHEGSGASEITVTIDGDVRTIRCGTDTVLLDALLAADVDAPYSCREGDCGSCVARLTAGEVDHGNGIALEPEDIDDGYLLTCQATPTSDRIGIEFD</sequence>
<reference evidence="12 13" key="1">
    <citation type="submission" date="2016-10" db="EMBL/GenBank/DDBJ databases">
        <authorList>
            <person name="de Groot N.N."/>
        </authorList>
    </citation>
    <scope>NUCLEOTIDE SEQUENCE [LARGE SCALE GENOMIC DNA]</scope>
    <source>
        <strain evidence="12 13">DSM 44215</strain>
    </source>
</reference>
<protein>
    <submittedName>
        <fullName evidence="12">3-ketosteroid 9alpha-monooxygenase subunit B</fullName>
    </submittedName>
    <submittedName>
        <fullName evidence="11">Ferredoxin--NADP reductase</fullName>
    </submittedName>
</protein>
<dbReference type="RefSeq" id="WP_074853600.1">
    <property type="nucleotide sequence ID" value="NZ_FNLM01000036.1"/>
</dbReference>
<evidence type="ECO:0000256" key="2">
    <source>
        <dbReference type="ARBA" id="ARBA00022630"/>
    </source>
</evidence>
<evidence type="ECO:0000256" key="1">
    <source>
        <dbReference type="ARBA" id="ARBA00001974"/>
    </source>
</evidence>
<dbReference type="Proteomes" id="UP001265083">
    <property type="component" value="Unassembled WGS sequence"/>
</dbReference>
<dbReference type="GO" id="GO:0050660">
    <property type="term" value="F:flavin adenine dinucleotide binding"/>
    <property type="evidence" value="ECO:0007669"/>
    <property type="project" value="TreeGrafter"/>
</dbReference>
<dbReference type="GO" id="GO:0051537">
    <property type="term" value="F:2 iron, 2 sulfur cluster binding"/>
    <property type="evidence" value="ECO:0007669"/>
    <property type="project" value="UniProtKB-KW"/>
</dbReference>
<keyword evidence="8" id="KW-0411">Iron-sulfur</keyword>
<evidence type="ECO:0000259" key="9">
    <source>
        <dbReference type="PROSITE" id="PS51085"/>
    </source>
</evidence>
<dbReference type="InterPro" id="IPR006058">
    <property type="entry name" value="2Fe2S_fd_BS"/>
</dbReference>
<accession>A0A1H2LGL6</accession>
<dbReference type="STRING" id="158898.SAMN04488548_136286"/>
<feature type="domain" description="2Fe-2S ferredoxin-type" evidence="9">
    <location>
        <begin position="259"/>
        <end position="347"/>
    </location>
</feature>
<dbReference type="EMBL" id="FNLM01000036">
    <property type="protein sequence ID" value="SDU79875.1"/>
    <property type="molecule type" value="Genomic_DNA"/>
</dbReference>
<dbReference type="PANTHER" id="PTHR47354:SF8">
    <property type="entry name" value="1,2-PHENYLACETYL-COA EPOXIDASE, SUBUNIT E"/>
    <property type="match status" value="1"/>
</dbReference>
<dbReference type="InterPro" id="IPR017938">
    <property type="entry name" value="Riboflavin_synthase-like_b-brl"/>
</dbReference>
<evidence type="ECO:0000313" key="12">
    <source>
        <dbReference type="EMBL" id="SDU79875.1"/>
    </source>
</evidence>
<organism evidence="12 13">
    <name type="scientific">Gordonia westfalica</name>
    <dbReference type="NCBI Taxonomy" id="158898"/>
    <lineage>
        <taxon>Bacteria</taxon>
        <taxon>Bacillati</taxon>
        <taxon>Actinomycetota</taxon>
        <taxon>Actinomycetes</taxon>
        <taxon>Mycobacteriales</taxon>
        <taxon>Gordoniaceae</taxon>
        <taxon>Gordonia</taxon>
    </lineage>
</organism>
<gene>
    <name evidence="11" type="ORF">RD149_22780</name>
    <name evidence="12" type="ORF">SAMN04488548_136286</name>
</gene>
<dbReference type="PANTHER" id="PTHR47354">
    <property type="entry name" value="NADH OXIDOREDUCTASE HCR"/>
    <property type="match status" value="1"/>
</dbReference>
<feature type="domain" description="FAD-binding FR-type" evidence="10">
    <location>
        <begin position="12"/>
        <end position="114"/>
    </location>
</feature>
<dbReference type="Gene3D" id="3.10.20.30">
    <property type="match status" value="1"/>
</dbReference>
<comment type="cofactor">
    <cofactor evidence="1">
        <name>FAD</name>
        <dbReference type="ChEBI" id="CHEBI:57692"/>
    </cofactor>
</comment>
<keyword evidence="7" id="KW-0408">Iron</keyword>
<dbReference type="PROSITE" id="PS51384">
    <property type="entry name" value="FAD_FR"/>
    <property type="match status" value="1"/>
</dbReference>
<dbReference type="InterPro" id="IPR008333">
    <property type="entry name" value="Cbr1-like_FAD-bd_dom"/>
</dbReference>
<evidence type="ECO:0000256" key="4">
    <source>
        <dbReference type="ARBA" id="ARBA00022723"/>
    </source>
</evidence>
<evidence type="ECO:0000259" key="10">
    <source>
        <dbReference type="PROSITE" id="PS51384"/>
    </source>
</evidence>
<dbReference type="SUPFAM" id="SSF63380">
    <property type="entry name" value="Riboflavin synthase domain-like"/>
    <property type="match status" value="1"/>
</dbReference>
<dbReference type="OrthoDB" id="9796486at2"/>
<dbReference type="InterPro" id="IPR036010">
    <property type="entry name" value="2Fe-2S_ferredoxin-like_sf"/>
</dbReference>
<dbReference type="Pfam" id="PF00970">
    <property type="entry name" value="FAD_binding_6"/>
    <property type="match status" value="1"/>
</dbReference>
<dbReference type="InterPro" id="IPR050415">
    <property type="entry name" value="MRET"/>
</dbReference>
<keyword evidence="5" id="KW-0274">FAD</keyword>
<dbReference type="Gene3D" id="3.40.50.80">
    <property type="entry name" value="Nucleotide-binding domain of ferredoxin-NADP reductase (FNR) module"/>
    <property type="match status" value="1"/>
</dbReference>
<dbReference type="PROSITE" id="PS00197">
    <property type="entry name" value="2FE2S_FER_1"/>
    <property type="match status" value="1"/>
</dbReference>
<evidence type="ECO:0000313" key="14">
    <source>
        <dbReference type="Proteomes" id="UP001265083"/>
    </source>
</evidence>
<dbReference type="InterPro" id="IPR017927">
    <property type="entry name" value="FAD-bd_FR_type"/>
</dbReference>
<evidence type="ECO:0000313" key="11">
    <source>
        <dbReference type="EMBL" id="MDS1116577.1"/>
    </source>
</evidence>
<keyword evidence="14" id="KW-1185">Reference proteome</keyword>
<dbReference type="InterPro" id="IPR001433">
    <property type="entry name" value="OxRdtase_FAD/NAD-bd"/>
</dbReference>
<dbReference type="Pfam" id="PF00175">
    <property type="entry name" value="NAD_binding_1"/>
    <property type="match status" value="1"/>
</dbReference>
<evidence type="ECO:0000313" key="13">
    <source>
        <dbReference type="Proteomes" id="UP000183180"/>
    </source>
</evidence>
<keyword evidence="6" id="KW-0560">Oxidoreductase</keyword>
<keyword evidence="2" id="KW-0285">Flavoprotein</keyword>
<dbReference type="PRINTS" id="PR00410">
    <property type="entry name" value="PHEHYDRXLASE"/>
</dbReference>
<dbReference type="GO" id="GO:0046872">
    <property type="term" value="F:metal ion binding"/>
    <property type="evidence" value="ECO:0007669"/>
    <property type="project" value="UniProtKB-KW"/>
</dbReference>
<keyword evidence="12" id="KW-0503">Monooxygenase</keyword>
<dbReference type="EMBL" id="JAVLUS010000028">
    <property type="protein sequence ID" value="MDS1116577.1"/>
    <property type="molecule type" value="Genomic_DNA"/>
</dbReference>
<evidence type="ECO:0000256" key="7">
    <source>
        <dbReference type="ARBA" id="ARBA00023004"/>
    </source>
</evidence>
<dbReference type="Proteomes" id="UP000183180">
    <property type="component" value="Unassembled WGS sequence"/>
</dbReference>
<dbReference type="PRINTS" id="PR00371">
    <property type="entry name" value="FPNCR"/>
</dbReference>
<dbReference type="SUPFAM" id="SSF52343">
    <property type="entry name" value="Ferredoxin reductase-like, C-terminal NADP-linked domain"/>
    <property type="match status" value="1"/>
</dbReference>
<evidence type="ECO:0000256" key="3">
    <source>
        <dbReference type="ARBA" id="ARBA00022714"/>
    </source>
</evidence>